<name>A0ABY3M713_9FLAO</name>
<protein>
    <submittedName>
        <fullName evidence="2">Uncharacterized protein</fullName>
    </submittedName>
</protein>
<dbReference type="RefSeq" id="WP_148381629.1">
    <property type="nucleotide sequence ID" value="NZ_VSKN01000037.1"/>
</dbReference>
<proteinExistence type="predicted"/>
<feature type="compositionally biased region" description="Gly residues" evidence="1">
    <location>
        <begin position="44"/>
        <end position="53"/>
    </location>
</feature>
<feature type="region of interest" description="Disordered" evidence="1">
    <location>
        <begin position="44"/>
        <end position="95"/>
    </location>
</feature>
<dbReference type="EMBL" id="VSKN01000037">
    <property type="protein sequence ID" value="TYC08420.1"/>
    <property type="molecule type" value="Genomic_DNA"/>
</dbReference>
<evidence type="ECO:0000313" key="3">
    <source>
        <dbReference type="Proteomes" id="UP000323621"/>
    </source>
</evidence>
<accession>A0ABY3M713</accession>
<reference evidence="2 3" key="1">
    <citation type="submission" date="2019-08" db="EMBL/GenBank/DDBJ databases">
        <title>Genomes of Antarctic Bizionia species.</title>
        <authorList>
            <person name="Bowman J.P."/>
        </authorList>
    </citation>
    <scope>NUCLEOTIDE SEQUENCE [LARGE SCALE GENOMIC DNA]</scope>
    <source>
        <strain evidence="2 3">IC164</strain>
    </source>
</reference>
<keyword evidence="3" id="KW-1185">Reference proteome</keyword>
<evidence type="ECO:0000256" key="1">
    <source>
        <dbReference type="SAM" id="MobiDB-lite"/>
    </source>
</evidence>
<organism evidence="2 3">
    <name type="scientific">Bizionia gelidisalsuginis</name>
    <dbReference type="NCBI Taxonomy" id="291188"/>
    <lineage>
        <taxon>Bacteria</taxon>
        <taxon>Pseudomonadati</taxon>
        <taxon>Bacteroidota</taxon>
        <taxon>Flavobacteriia</taxon>
        <taxon>Flavobacteriales</taxon>
        <taxon>Flavobacteriaceae</taxon>
        <taxon>Bizionia</taxon>
    </lineage>
</organism>
<comment type="caution">
    <text evidence="2">The sequence shown here is derived from an EMBL/GenBank/DDBJ whole genome shotgun (WGS) entry which is preliminary data.</text>
</comment>
<feature type="compositionally biased region" description="Low complexity" evidence="1">
    <location>
        <begin position="61"/>
        <end position="91"/>
    </location>
</feature>
<evidence type="ECO:0000313" key="2">
    <source>
        <dbReference type="EMBL" id="TYC08420.1"/>
    </source>
</evidence>
<sequence length="430" mass="47561">MSKEGCTYTIEEYCSSGNHNDSIGYGDCGIDFYSIVITETCTPSGGGGAGSWGDSGEPEGNDTGSTNTGDTSGSQTNNGGTSSNGGVTTPTTPQPWEKVDLCLSQLSIGGSPNGFTAEMSAWLQSQPKNVVGQISNFIDKNECSETAQAFAIEAIITLMNGGEVDFNFEMIIEINETIEFQSQTCLKTIKDDVIATNQMSKIIKKFEPENPVLHLEWGIFQSDNWGNTGHTGLDDTQTLAYININSESLSYVSNIVMVKTIAHKIIHAELYRKLKEIVDDYQILSLAEYNALEDNYLGIADYTFSYGTLEYSQSLMGNVVTWGLTPNYTEAHHNQMASFYRSVLIDTMKAYDLSKNVTRDNPEQFYEAMSWAGLRSFSDESGNTQFYDAWEKFKDSIDILENSVPEPERTYNIYSNIINEQYNNSGINCN</sequence>
<dbReference type="Proteomes" id="UP000323621">
    <property type="component" value="Unassembled WGS sequence"/>
</dbReference>
<gene>
    <name evidence="2" type="ORF">ES677_14525</name>
</gene>